<dbReference type="eggNOG" id="COG0399">
    <property type="taxonomic scope" value="Bacteria"/>
</dbReference>
<dbReference type="GO" id="GO:0000271">
    <property type="term" value="P:polysaccharide biosynthetic process"/>
    <property type="evidence" value="ECO:0007669"/>
    <property type="project" value="TreeGrafter"/>
</dbReference>
<dbReference type="EMBL" id="CP000360">
    <property type="protein sequence ID" value="ABF42314.1"/>
    <property type="molecule type" value="Genomic_DNA"/>
</dbReference>
<dbReference type="Proteomes" id="UP000002432">
    <property type="component" value="Chromosome"/>
</dbReference>
<dbReference type="Pfam" id="PF01041">
    <property type="entry name" value="DegT_DnrJ_EryC1"/>
    <property type="match status" value="1"/>
</dbReference>
<evidence type="ECO:0000256" key="4">
    <source>
        <dbReference type="PIRSR" id="PIRSR000390-2"/>
    </source>
</evidence>
<keyword evidence="1 4" id="KW-0663">Pyridoxal phosphate</keyword>
<keyword evidence="6" id="KW-0808">Transferase</keyword>
<reference evidence="6 7" key="1">
    <citation type="journal article" date="2009" name="Appl. Environ. Microbiol.">
        <title>Three genomes from the phylum Acidobacteria provide insight into the lifestyles of these microorganisms in soils.</title>
        <authorList>
            <person name="Ward N.L."/>
            <person name="Challacombe J.F."/>
            <person name="Janssen P.H."/>
            <person name="Henrissat B."/>
            <person name="Coutinho P.M."/>
            <person name="Wu M."/>
            <person name="Xie G."/>
            <person name="Haft D.H."/>
            <person name="Sait M."/>
            <person name="Badger J."/>
            <person name="Barabote R.D."/>
            <person name="Bradley B."/>
            <person name="Brettin T.S."/>
            <person name="Brinkac L.M."/>
            <person name="Bruce D."/>
            <person name="Creasy T."/>
            <person name="Daugherty S.C."/>
            <person name="Davidsen T.M."/>
            <person name="DeBoy R.T."/>
            <person name="Detter J.C."/>
            <person name="Dodson R.J."/>
            <person name="Durkin A.S."/>
            <person name="Ganapathy A."/>
            <person name="Gwinn-Giglio M."/>
            <person name="Han C.S."/>
            <person name="Khouri H."/>
            <person name="Kiss H."/>
            <person name="Kothari S.P."/>
            <person name="Madupu R."/>
            <person name="Nelson K.E."/>
            <person name="Nelson W.C."/>
            <person name="Paulsen I."/>
            <person name="Penn K."/>
            <person name="Ren Q."/>
            <person name="Rosovitz M.J."/>
            <person name="Selengut J.D."/>
            <person name="Shrivastava S."/>
            <person name="Sullivan S.A."/>
            <person name="Tapia R."/>
            <person name="Thompson L.S."/>
            <person name="Watkins K.L."/>
            <person name="Yang Q."/>
            <person name="Yu C."/>
            <person name="Zafar N."/>
            <person name="Zhou L."/>
            <person name="Kuske C.R."/>
        </authorList>
    </citation>
    <scope>NUCLEOTIDE SEQUENCE [LARGE SCALE GENOMIC DNA]</scope>
    <source>
        <strain evidence="6 7">Ellin345</strain>
    </source>
</reference>
<dbReference type="EnsemblBacteria" id="ABF42314">
    <property type="protein sequence ID" value="ABF42314"/>
    <property type="gene ID" value="Acid345_3313"/>
</dbReference>
<evidence type="ECO:0000313" key="6">
    <source>
        <dbReference type="EMBL" id="ABF42314.1"/>
    </source>
</evidence>
<evidence type="ECO:0000313" key="7">
    <source>
        <dbReference type="Proteomes" id="UP000002432"/>
    </source>
</evidence>
<evidence type="ECO:0000256" key="1">
    <source>
        <dbReference type="ARBA" id="ARBA00022898"/>
    </source>
</evidence>
<dbReference type="CDD" id="cd00616">
    <property type="entry name" value="AHBA_syn"/>
    <property type="match status" value="1"/>
</dbReference>
<dbReference type="HOGENOM" id="CLU_033332_6_1_0"/>
<dbReference type="AlphaFoldDB" id="Q1ILD6"/>
<organism evidence="6 7">
    <name type="scientific">Koribacter versatilis (strain Ellin345)</name>
    <dbReference type="NCBI Taxonomy" id="204669"/>
    <lineage>
        <taxon>Bacteria</taxon>
        <taxon>Pseudomonadati</taxon>
        <taxon>Acidobacteriota</taxon>
        <taxon>Terriglobia</taxon>
        <taxon>Terriglobales</taxon>
        <taxon>Candidatus Korobacteraceae</taxon>
        <taxon>Candidatus Korobacter</taxon>
    </lineage>
</organism>
<feature type="active site" description="Proton acceptor" evidence="3">
    <location>
        <position position="182"/>
    </location>
</feature>
<proteinExistence type="inferred from homology"/>
<dbReference type="PANTHER" id="PTHR30244">
    <property type="entry name" value="TRANSAMINASE"/>
    <property type="match status" value="1"/>
</dbReference>
<dbReference type="FunFam" id="3.40.640.10:FF:000089">
    <property type="entry name" value="Aminotransferase, DegT/DnrJ/EryC1/StrS family"/>
    <property type="match status" value="1"/>
</dbReference>
<dbReference type="InterPro" id="IPR015424">
    <property type="entry name" value="PyrdxlP-dep_Trfase"/>
</dbReference>
<dbReference type="InterPro" id="IPR015421">
    <property type="entry name" value="PyrdxlP-dep_Trfase_major"/>
</dbReference>
<sequence>MEFIDLKAQYKQIKASVDRRMQAVLDHAQFIMGPEIKELEDKLAAFTGSKHCISCASGTDALMLAMMALNIGAGDEVVTSPFTFIATAEMIALLGAKPVFVDICADNYNLDPELLARAITPRTKAIMPVSLYGQCADMDAINEVAGGIPVIEDAAQSFGAKYHGQMSCNLSTIGCTSFFPSKPLGCYGDGGACFTNDDVLATKMKQIRVHGQDRRYHHPVIGFNGRLDTLQAAVLLAKFDVFEQEIQQRERVATSYKKHFDAAVQTPRLRPYCTSVYAQYTIEVDHRDEVQDTLKSKGVPTAVHYPVPLHLQPAFAFLGQGVGAFPVSERAAQRVMSLPMHPYMPENEIEQVTAAVKECTQLSVTAAPGR</sequence>
<evidence type="ECO:0000256" key="5">
    <source>
        <dbReference type="RuleBase" id="RU004508"/>
    </source>
</evidence>
<dbReference type="InterPro" id="IPR000653">
    <property type="entry name" value="DegT/StrS_aminotransferase"/>
</dbReference>
<dbReference type="OrthoDB" id="9810913at2"/>
<keyword evidence="6" id="KW-0032">Aminotransferase</keyword>
<evidence type="ECO:0000256" key="2">
    <source>
        <dbReference type="ARBA" id="ARBA00037999"/>
    </source>
</evidence>
<dbReference type="Gene3D" id="3.90.1150.10">
    <property type="entry name" value="Aspartate Aminotransferase, domain 1"/>
    <property type="match status" value="1"/>
</dbReference>
<evidence type="ECO:0000256" key="3">
    <source>
        <dbReference type="PIRSR" id="PIRSR000390-1"/>
    </source>
</evidence>
<protein>
    <submittedName>
        <fullName evidence="6">DegT/DnrJ/EryC1/StrS aminotransferase</fullName>
    </submittedName>
</protein>
<dbReference type="RefSeq" id="WP_011524113.1">
    <property type="nucleotide sequence ID" value="NC_008009.1"/>
</dbReference>
<keyword evidence="7" id="KW-1185">Reference proteome</keyword>
<dbReference type="GO" id="GO:0008483">
    <property type="term" value="F:transaminase activity"/>
    <property type="evidence" value="ECO:0007669"/>
    <property type="project" value="UniProtKB-KW"/>
</dbReference>
<dbReference type="InterPro" id="IPR015422">
    <property type="entry name" value="PyrdxlP-dep_Trfase_small"/>
</dbReference>
<dbReference type="GO" id="GO:0030170">
    <property type="term" value="F:pyridoxal phosphate binding"/>
    <property type="evidence" value="ECO:0007669"/>
    <property type="project" value="UniProtKB-ARBA"/>
</dbReference>
<accession>Q1ILD6</accession>
<dbReference type="PIRSF" id="PIRSF000390">
    <property type="entry name" value="PLP_StrS"/>
    <property type="match status" value="1"/>
</dbReference>
<name>Q1ILD6_KORVE</name>
<feature type="modified residue" description="N6-(pyridoxal phosphate)lysine" evidence="4">
    <location>
        <position position="182"/>
    </location>
</feature>
<dbReference type="STRING" id="204669.Acid345_3313"/>
<dbReference type="KEGG" id="aba:Acid345_3313"/>
<gene>
    <name evidence="6" type="ordered locus">Acid345_3313</name>
</gene>
<comment type="similarity">
    <text evidence="2 5">Belongs to the DegT/DnrJ/EryC1 family.</text>
</comment>
<dbReference type="SUPFAM" id="SSF53383">
    <property type="entry name" value="PLP-dependent transferases"/>
    <property type="match status" value="1"/>
</dbReference>
<dbReference type="Gene3D" id="3.40.640.10">
    <property type="entry name" value="Type I PLP-dependent aspartate aminotransferase-like (Major domain)"/>
    <property type="match status" value="1"/>
</dbReference>
<dbReference type="PANTHER" id="PTHR30244:SF42">
    <property type="entry name" value="UDP-2-ACETAMIDO-2-DEOXY-3-OXO-D-GLUCURONATE AMINOTRANSFERASE"/>
    <property type="match status" value="1"/>
</dbReference>